<dbReference type="NCBIfam" id="TIGR00329">
    <property type="entry name" value="gcp_kae1"/>
    <property type="match status" value="1"/>
</dbReference>
<dbReference type="SUPFAM" id="SSF53067">
    <property type="entry name" value="Actin-like ATPase domain"/>
    <property type="match status" value="1"/>
</dbReference>
<evidence type="ECO:0000256" key="6">
    <source>
        <dbReference type="ARBA" id="ARBA00022946"/>
    </source>
</evidence>
<comment type="caution">
    <text evidence="12">The sequence shown here is derived from an EMBL/GenBank/DDBJ whole genome shotgun (WGS) entry which is preliminary data.</text>
</comment>
<comment type="subunit">
    <text evidence="10">Homodimer.</text>
</comment>
<keyword evidence="3 10" id="KW-0808">Transferase</keyword>
<feature type="domain" description="Gcp-like" evidence="11">
    <location>
        <begin position="57"/>
        <end position="364"/>
    </location>
</feature>
<evidence type="ECO:0000256" key="1">
    <source>
        <dbReference type="ARBA" id="ARBA00004173"/>
    </source>
</evidence>
<dbReference type="GO" id="GO:0002949">
    <property type="term" value="P:tRNA threonylcarbamoyladenosine modification"/>
    <property type="evidence" value="ECO:0007669"/>
    <property type="project" value="UniProtKB-UniRule"/>
</dbReference>
<comment type="cofactor">
    <cofactor evidence="10">
        <name>a divalent metal cation</name>
        <dbReference type="ChEBI" id="CHEBI:60240"/>
    </cofactor>
    <text evidence="10">Binds 1 divalent metal cation per subunit.</text>
</comment>
<dbReference type="HAMAP" id="MF_01445">
    <property type="entry name" value="TsaD"/>
    <property type="match status" value="1"/>
</dbReference>
<proteinExistence type="inferred from homology"/>
<dbReference type="EMBL" id="JAODUP010000864">
    <property type="protein sequence ID" value="KAK2143216.1"/>
    <property type="molecule type" value="Genomic_DNA"/>
</dbReference>
<dbReference type="PRINTS" id="PR00789">
    <property type="entry name" value="OSIALOPTASE"/>
</dbReference>
<evidence type="ECO:0000256" key="5">
    <source>
        <dbReference type="ARBA" id="ARBA00022723"/>
    </source>
</evidence>
<sequence>MWHINRIHICVISKIVSKSFFLSKSLTKYSTHSKRIVLGIESSCDDTAAAVVDEAGTVLGEAINSQTELHVEVGGIVPHVARDLHQLHIDDVVQSTLHNAGISLEDVDAVATTVKPGLHMSLDVGMKYTKQLLKNTWKPFIPIHHMEAHALTARMIDSSIEFPFLVLLASGGHCLLAVAEAVDHFLLLGKSLDVAPGDSFDKIARALKLVLLPEYQGLCGGAAVELMAKGGDPHAFVRTPIMQAHVNCDFSFSGVQTRFEQQIEKQEAELGLDLNRVLPSVSDICASFQYNILQHLSNRVQRAIIFCHREKLLPLNDATVVLSGGVASNQFLRQGLQRVCEAHGTRLVCPPPKLCTDNGIMIAWNGIEKLKTGLGIEDINSVEVLPRCPLGRDISADVDAASIKVWKIPLL</sequence>
<keyword evidence="8 10" id="KW-0012">Acyltransferase</keyword>
<evidence type="ECO:0000313" key="13">
    <source>
        <dbReference type="Proteomes" id="UP001208570"/>
    </source>
</evidence>
<keyword evidence="5 10" id="KW-0479">Metal-binding</keyword>
<comment type="catalytic activity">
    <reaction evidence="9 10">
        <text>L-threonylcarbamoyladenylate + adenosine(37) in tRNA = N(6)-L-threonylcarbamoyladenosine(37) in tRNA + AMP + H(+)</text>
        <dbReference type="Rhea" id="RHEA:37059"/>
        <dbReference type="Rhea" id="RHEA-COMP:10162"/>
        <dbReference type="Rhea" id="RHEA-COMP:10163"/>
        <dbReference type="ChEBI" id="CHEBI:15378"/>
        <dbReference type="ChEBI" id="CHEBI:73682"/>
        <dbReference type="ChEBI" id="CHEBI:74411"/>
        <dbReference type="ChEBI" id="CHEBI:74418"/>
        <dbReference type="ChEBI" id="CHEBI:456215"/>
        <dbReference type="EC" id="2.3.1.234"/>
    </reaction>
</comment>
<evidence type="ECO:0000259" key="11">
    <source>
        <dbReference type="Pfam" id="PF00814"/>
    </source>
</evidence>
<dbReference type="GO" id="GO:0005739">
    <property type="term" value="C:mitochondrion"/>
    <property type="evidence" value="ECO:0007669"/>
    <property type="project" value="UniProtKB-SubCell"/>
</dbReference>
<gene>
    <name evidence="12" type="ORF">LSH36_864g00054</name>
</gene>
<evidence type="ECO:0000256" key="7">
    <source>
        <dbReference type="ARBA" id="ARBA00023128"/>
    </source>
</evidence>
<evidence type="ECO:0000313" key="12">
    <source>
        <dbReference type="EMBL" id="KAK2143216.1"/>
    </source>
</evidence>
<keyword evidence="4 10" id="KW-0819">tRNA processing</keyword>
<dbReference type="PANTHER" id="PTHR11735">
    <property type="entry name" value="TRNA N6-ADENOSINE THREONYLCARBAMOYLTRANSFERASE"/>
    <property type="match status" value="1"/>
</dbReference>
<dbReference type="Gene3D" id="3.30.420.40">
    <property type="match status" value="2"/>
</dbReference>
<evidence type="ECO:0000256" key="8">
    <source>
        <dbReference type="ARBA" id="ARBA00023315"/>
    </source>
</evidence>
<dbReference type="InterPro" id="IPR000905">
    <property type="entry name" value="Gcp-like_dom"/>
</dbReference>
<dbReference type="EC" id="2.3.1.234" evidence="2"/>
<evidence type="ECO:0000256" key="2">
    <source>
        <dbReference type="ARBA" id="ARBA00012156"/>
    </source>
</evidence>
<comment type="subcellular location">
    <subcellularLocation>
        <location evidence="1 10">Mitochondrion</location>
    </subcellularLocation>
</comment>
<dbReference type="Proteomes" id="UP001208570">
    <property type="component" value="Unassembled WGS sequence"/>
</dbReference>
<dbReference type="InterPro" id="IPR043129">
    <property type="entry name" value="ATPase_NBD"/>
</dbReference>
<dbReference type="InterPro" id="IPR022450">
    <property type="entry name" value="TsaD"/>
</dbReference>
<comment type="function">
    <text evidence="10">Required for the formation of a threonylcarbamoyl group on adenosine at position 37 (t(6)A37) in mitochondrial tRNAs that read codons beginning with adenine. Probably involved in the transfer of the threonylcarbamoyl moiety of threonylcarbamoyl-AMP (TC-AMP) to the N6 group of A37. Involved in mitochondrial genome maintenance.</text>
</comment>
<dbReference type="InterPro" id="IPR017861">
    <property type="entry name" value="KAE1/TsaD"/>
</dbReference>
<organism evidence="12 13">
    <name type="scientific">Paralvinella palmiformis</name>
    <dbReference type="NCBI Taxonomy" id="53620"/>
    <lineage>
        <taxon>Eukaryota</taxon>
        <taxon>Metazoa</taxon>
        <taxon>Spiralia</taxon>
        <taxon>Lophotrochozoa</taxon>
        <taxon>Annelida</taxon>
        <taxon>Polychaeta</taxon>
        <taxon>Sedentaria</taxon>
        <taxon>Canalipalpata</taxon>
        <taxon>Terebellida</taxon>
        <taxon>Terebelliformia</taxon>
        <taxon>Alvinellidae</taxon>
        <taxon>Paralvinella</taxon>
    </lineage>
</organism>
<evidence type="ECO:0000256" key="9">
    <source>
        <dbReference type="ARBA" id="ARBA00048117"/>
    </source>
</evidence>
<protein>
    <recommendedName>
        <fullName evidence="2">N(6)-L-threonylcarbamoyladenine synthase</fullName>
        <ecNumber evidence="2">2.3.1.234</ecNumber>
    </recommendedName>
</protein>
<evidence type="ECO:0000256" key="3">
    <source>
        <dbReference type="ARBA" id="ARBA00022679"/>
    </source>
</evidence>
<dbReference type="PANTHER" id="PTHR11735:SF6">
    <property type="entry name" value="TRNA N6-ADENOSINE THREONYLCARBAMOYLTRANSFERASE, MITOCHONDRIAL"/>
    <property type="match status" value="1"/>
</dbReference>
<dbReference type="FunFam" id="3.30.420.40:FF:000083">
    <property type="entry name" value="Probable tRNA N6-adenosine threonylcarbamoyltransferase, mitochondrial"/>
    <property type="match status" value="1"/>
</dbReference>
<dbReference type="Pfam" id="PF00814">
    <property type="entry name" value="TsaD"/>
    <property type="match status" value="1"/>
</dbReference>
<evidence type="ECO:0000256" key="4">
    <source>
        <dbReference type="ARBA" id="ARBA00022694"/>
    </source>
</evidence>
<dbReference type="GO" id="GO:0046872">
    <property type="term" value="F:metal ion binding"/>
    <property type="evidence" value="ECO:0007669"/>
    <property type="project" value="UniProtKB-KW"/>
</dbReference>
<keyword evidence="7 10" id="KW-0496">Mitochondrion</keyword>
<name>A0AAD9MTF9_9ANNE</name>
<accession>A0AAD9MTF9</accession>
<evidence type="ECO:0000256" key="10">
    <source>
        <dbReference type="HAMAP-Rule" id="MF_03179"/>
    </source>
</evidence>
<dbReference type="GO" id="GO:0061711">
    <property type="term" value="F:tRNA N(6)-L-threonylcarbamoyladenine synthase activity"/>
    <property type="evidence" value="ECO:0007669"/>
    <property type="project" value="UniProtKB-EC"/>
</dbReference>
<comment type="similarity">
    <text evidence="10">Belongs to the KAE1 / TsaD family.</text>
</comment>
<dbReference type="CDD" id="cd24134">
    <property type="entry name" value="ASKHA_NBD_OSGEPL1_QRI7_euk"/>
    <property type="match status" value="1"/>
</dbReference>
<dbReference type="AlphaFoldDB" id="A0AAD9MTF9"/>
<keyword evidence="6" id="KW-0809">Transit peptide</keyword>
<reference evidence="12" key="1">
    <citation type="journal article" date="2023" name="Mol. Biol. Evol.">
        <title>Third-Generation Sequencing Reveals the Adaptive Role of the Epigenome in Three Deep-Sea Polychaetes.</title>
        <authorList>
            <person name="Perez M."/>
            <person name="Aroh O."/>
            <person name="Sun Y."/>
            <person name="Lan Y."/>
            <person name="Juniper S.K."/>
            <person name="Young C.R."/>
            <person name="Angers B."/>
            <person name="Qian P.Y."/>
        </authorList>
    </citation>
    <scope>NUCLEOTIDE SEQUENCE</scope>
    <source>
        <strain evidence="12">P08H-3</strain>
    </source>
</reference>
<keyword evidence="13" id="KW-1185">Reference proteome</keyword>